<gene>
    <name evidence="1" type="ORF">BXYJ_LOCUS9787</name>
</gene>
<keyword evidence="4" id="KW-1185">Reference proteome</keyword>
<proteinExistence type="predicted"/>
<evidence type="ECO:0000313" key="1">
    <source>
        <dbReference type="EMBL" id="CAD5227242.1"/>
    </source>
</evidence>
<dbReference type="OrthoDB" id="5782315at2759"/>
<dbReference type="CDD" id="cd16021">
    <property type="entry name" value="ALP_like"/>
    <property type="match status" value="1"/>
</dbReference>
<dbReference type="AlphaFoldDB" id="A0A1I7S4Q2"/>
<protein>
    <submittedName>
        <fullName evidence="1">(pine wood nematode) hypothetical protein</fullName>
    </submittedName>
</protein>
<evidence type="ECO:0000313" key="4">
    <source>
        <dbReference type="Proteomes" id="UP000659654"/>
    </source>
</evidence>
<reference evidence="2" key="2">
    <citation type="submission" date="2020-08" db="EMBL/GenBank/DDBJ databases">
        <authorList>
            <person name="Kikuchi T."/>
        </authorList>
    </citation>
    <scope>NUCLEOTIDE SEQUENCE</scope>
    <source>
        <strain evidence="1">Ka4C1</strain>
    </source>
</reference>
<dbReference type="Pfam" id="PF02995">
    <property type="entry name" value="DUF229"/>
    <property type="match status" value="1"/>
</dbReference>
<dbReference type="Proteomes" id="UP000659654">
    <property type="component" value="Unassembled WGS sequence"/>
</dbReference>
<evidence type="ECO:0000313" key="3">
    <source>
        <dbReference type="Proteomes" id="UP000095284"/>
    </source>
</evidence>
<dbReference type="eggNOG" id="KOG0842">
    <property type="taxonomic scope" value="Eukaryota"/>
</dbReference>
<dbReference type="InterPro" id="IPR017850">
    <property type="entry name" value="Alkaline_phosphatase_core_sf"/>
</dbReference>
<dbReference type="EMBL" id="CAJFCV020000004">
    <property type="protein sequence ID" value="CAG9117291.1"/>
    <property type="molecule type" value="Genomic_DNA"/>
</dbReference>
<dbReference type="PANTHER" id="PTHR10974">
    <property type="entry name" value="FI08016P-RELATED"/>
    <property type="match status" value="1"/>
</dbReference>
<reference evidence="5" key="1">
    <citation type="submission" date="2016-11" db="UniProtKB">
        <authorList>
            <consortium name="WormBaseParasite"/>
        </authorList>
    </citation>
    <scope>IDENTIFICATION</scope>
</reference>
<dbReference type="Proteomes" id="UP000095284">
    <property type="component" value="Unplaced"/>
</dbReference>
<dbReference type="InterPro" id="IPR004245">
    <property type="entry name" value="DUF229"/>
</dbReference>
<organism evidence="3 5">
    <name type="scientific">Bursaphelenchus xylophilus</name>
    <name type="common">Pinewood nematode worm</name>
    <name type="synonym">Aphelenchoides xylophilus</name>
    <dbReference type="NCBI Taxonomy" id="6326"/>
    <lineage>
        <taxon>Eukaryota</taxon>
        <taxon>Metazoa</taxon>
        <taxon>Ecdysozoa</taxon>
        <taxon>Nematoda</taxon>
        <taxon>Chromadorea</taxon>
        <taxon>Rhabditida</taxon>
        <taxon>Tylenchina</taxon>
        <taxon>Tylenchomorpha</taxon>
        <taxon>Aphelenchoidea</taxon>
        <taxon>Aphelenchoididae</taxon>
        <taxon>Bursaphelenchus</taxon>
    </lineage>
</organism>
<dbReference type="Gene3D" id="3.40.720.10">
    <property type="entry name" value="Alkaline Phosphatase, subunit A"/>
    <property type="match status" value="1"/>
</dbReference>
<dbReference type="Proteomes" id="UP000582659">
    <property type="component" value="Unassembled WGS sequence"/>
</dbReference>
<name>A0A1I7S4Q2_BURXY</name>
<evidence type="ECO:0000313" key="5">
    <source>
        <dbReference type="WBParaSite" id="BXY_0798500.1"/>
    </source>
</evidence>
<evidence type="ECO:0000313" key="2">
    <source>
        <dbReference type="EMBL" id="CAG9117291.1"/>
    </source>
</evidence>
<dbReference type="EMBL" id="CAJFDI010000004">
    <property type="protein sequence ID" value="CAD5227242.1"/>
    <property type="molecule type" value="Genomic_DNA"/>
</dbReference>
<accession>A0A1I7S4Q2</accession>
<dbReference type="GO" id="GO:0005615">
    <property type="term" value="C:extracellular space"/>
    <property type="evidence" value="ECO:0007669"/>
    <property type="project" value="TreeGrafter"/>
</dbReference>
<dbReference type="WBParaSite" id="BXY_0798500.1">
    <property type="protein sequence ID" value="BXY_0798500.1"/>
    <property type="gene ID" value="BXY_0798500"/>
</dbReference>
<dbReference type="SUPFAM" id="SSF53649">
    <property type="entry name" value="Alkaline phosphatase-like"/>
    <property type="match status" value="1"/>
</dbReference>
<sequence>MENNKARPECEAVEIRCKNSSGAFIYENLHLQVFERKKAPEEASSSRPDVVVLLIDSMSHSQYIRSMRKTRDYLQFTLQSIEFPYVTKVALNSRPNAYGFFITDEPIEKYENKFGIYTTADFKPKLCQVGLDNRDFIGFDFNRNGYVTLNNEDWQFGAFSWPGCKGFERPFTNHSNKPFIIRATGKDYKNSVYQRNLYQGVCKEGHQHMLEYLKDFFAKYESTPTFSLSWFTDLAHADPNALFRVDGEFLEFFQKNSKKLENSFVLLMGDHGNRINDIRTTKTGEREEKNPSLSIVLPQAIRHNEKLRNQMKENAGKLVTHYDIYATLLEISQNTYDSYNDQNFTLHQFSFPNRTLLGSSLFHRLPEPRNCLNLDVPLDYCFCEYKKRIFNDTKVIAQAGRLIVQRINKDLADSGLTSRCRELTLDESDLGNAWIFESGAKFGAQILKIKISVRPGRGQYEGLLALEDGDQLTLLTQEFPRIDAYESHAYCVKFSLYRQYCHCK</sequence>
<dbReference type="PANTHER" id="PTHR10974:SF75">
    <property type="entry name" value="SULFATASE DOMAIN-CONTAINING PROTEIN"/>
    <property type="match status" value="1"/>
</dbReference>
<dbReference type="SMR" id="A0A1I7S4Q2"/>